<sequence>MLHLKEGHEKEGEFVDQRSNKLWDKFCKLKEQQEHECRTTGAPMPTHHELMLELNKGLKKRHAYSFSAAESIRLRAQSQQVGIGGRPFLDGYEEHMAAISRQERRISYSHHIIHEWAVQNFRCMGLDLSQMPHLEMPPEWRMPDREVGETSGHGGHDGEGEGVRDKEIPPSS</sequence>
<dbReference type="EMBL" id="CM044702">
    <property type="protein sequence ID" value="KAI5678994.1"/>
    <property type="molecule type" value="Genomic_DNA"/>
</dbReference>
<evidence type="ECO:0000313" key="1">
    <source>
        <dbReference type="EMBL" id="KAI5678994.1"/>
    </source>
</evidence>
<protein>
    <submittedName>
        <fullName evidence="1">Uncharacterized protein</fullName>
    </submittedName>
</protein>
<evidence type="ECO:0000313" key="2">
    <source>
        <dbReference type="Proteomes" id="UP001060085"/>
    </source>
</evidence>
<keyword evidence="2" id="KW-1185">Reference proteome</keyword>
<name>A0ACC0C218_CATRO</name>
<dbReference type="Proteomes" id="UP001060085">
    <property type="component" value="Linkage Group LG02"/>
</dbReference>
<accession>A0ACC0C218</accession>
<comment type="caution">
    <text evidence="1">The sequence shown here is derived from an EMBL/GenBank/DDBJ whole genome shotgun (WGS) entry which is preliminary data.</text>
</comment>
<gene>
    <name evidence="1" type="ORF">M9H77_09944</name>
</gene>
<reference evidence="2" key="1">
    <citation type="journal article" date="2023" name="Nat. Plants">
        <title>Single-cell RNA sequencing provides a high-resolution roadmap for understanding the multicellular compartmentation of specialized metabolism.</title>
        <authorList>
            <person name="Sun S."/>
            <person name="Shen X."/>
            <person name="Li Y."/>
            <person name="Li Y."/>
            <person name="Wang S."/>
            <person name="Li R."/>
            <person name="Zhang H."/>
            <person name="Shen G."/>
            <person name="Guo B."/>
            <person name="Wei J."/>
            <person name="Xu J."/>
            <person name="St-Pierre B."/>
            <person name="Chen S."/>
            <person name="Sun C."/>
        </authorList>
    </citation>
    <scope>NUCLEOTIDE SEQUENCE [LARGE SCALE GENOMIC DNA]</scope>
</reference>
<proteinExistence type="predicted"/>
<organism evidence="1 2">
    <name type="scientific">Catharanthus roseus</name>
    <name type="common">Madagascar periwinkle</name>
    <name type="synonym">Vinca rosea</name>
    <dbReference type="NCBI Taxonomy" id="4058"/>
    <lineage>
        <taxon>Eukaryota</taxon>
        <taxon>Viridiplantae</taxon>
        <taxon>Streptophyta</taxon>
        <taxon>Embryophyta</taxon>
        <taxon>Tracheophyta</taxon>
        <taxon>Spermatophyta</taxon>
        <taxon>Magnoliopsida</taxon>
        <taxon>eudicotyledons</taxon>
        <taxon>Gunneridae</taxon>
        <taxon>Pentapetalae</taxon>
        <taxon>asterids</taxon>
        <taxon>lamiids</taxon>
        <taxon>Gentianales</taxon>
        <taxon>Apocynaceae</taxon>
        <taxon>Rauvolfioideae</taxon>
        <taxon>Vinceae</taxon>
        <taxon>Catharanthinae</taxon>
        <taxon>Catharanthus</taxon>
    </lineage>
</organism>